<keyword evidence="3" id="KW-1185">Reference proteome</keyword>
<dbReference type="AlphaFoldDB" id="A0A2A9MNU7"/>
<dbReference type="OrthoDB" id="10388713at2759"/>
<feature type="compositionally biased region" description="Basic and acidic residues" evidence="1">
    <location>
        <begin position="776"/>
        <end position="786"/>
    </location>
</feature>
<dbReference type="GeneID" id="40308831"/>
<name>A0A2A9MNU7_BESBE</name>
<dbReference type="EMBL" id="NWUJ01000002">
    <property type="protein sequence ID" value="PFH37392.1"/>
    <property type="molecule type" value="Genomic_DNA"/>
</dbReference>
<feature type="compositionally biased region" description="Polar residues" evidence="1">
    <location>
        <begin position="806"/>
        <end position="817"/>
    </location>
</feature>
<gene>
    <name evidence="2" type="ORF">BESB_038500</name>
</gene>
<dbReference type="VEuPathDB" id="ToxoDB:BESB_038500"/>
<feature type="compositionally biased region" description="Low complexity" evidence="1">
    <location>
        <begin position="838"/>
        <end position="849"/>
    </location>
</feature>
<comment type="caution">
    <text evidence="2">The sequence shown here is derived from an EMBL/GenBank/DDBJ whole genome shotgun (WGS) entry which is preliminary data.</text>
</comment>
<accession>A0A2A9MNU7</accession>
<proteinExistence type="predicted"/>
<dbReference type="KEGG" id="bbes:BESB_038500"/>
<organism evidence="2 3">
    <name type="scientific">Besnoitia besnoiti</name>
    <name type="common">Apicomplexan protozoan</name>
    <dbReference type="NCBI Taxonomy" id="94643"/>
    <lineage>
        <taxon>Eukaryota</taxon>
        <taxon>Sar</taxon>
        <taxon>Alveolata</taxon>
        <taxon>Apicomplexa</taxon>
        <taxon>Conoidasida</taxon>
        <taxon>Coccidia</taxon>
        <taxon>Eucoccidiorida</taxon>
        <taxon>Eimeriorina</taxon>
        <taxon>Sarcocystidae</taxon>
        <taxon>Besnoitia</taxon>
    </lineage>
</organism>
<feature type="region of interest" description="Disordered" evidence="1">
    <location>
        <begin position="75"/>
        <end position="106"/>
    </location>
</feature>
<evidence type="ECO:0000313" key="2">
    <source>
        <dbReference type="EMBL" id="PFH37392.1"/>
    </source>
</evidence>
<protein>
    <submittedName>
        <fullName evidence="2">Uncharacterized protein</fullName>
    </submittedName>
</protein>
<feature type="region of interest" description="Disordered" evidence="1">
    <location>
        <begin position="1001"/>
        <end position="1022"/>
    </location>
</feature>
<feature type="region of interest" description="Disordered" evidence="1">
    <location>
        <begin position="269"/>
        <end position="294"/>
    </location>
</feature>
<feature type="region of interest" description="Disordered" evidence="1">
    <location>
        <begin position="754"/>
        <end position="856"/>
    </location>
</feature>
<dbReference type="Proteomes" id="UP000224006">
    <property type="component" value="Chromosome II"/>
</dbReference>
<feature type="compositionally biased region" description="Basic and acidic residues" evidence="1">
    <location>
        <begin position="434"/>
        <end position="454"/>
    </location>
</feature>
<feature type="region of interest" description="Disordered" evidence="1">
    <location>
        <begin position="414"/>
        <end position="478"/>
    </location>
</feature>
<dbReference type="RefSeq" id="XP_029221401.1">
    <property type="nucleotide sequence ID" value="XM_029362436.1"/>
</dbReference>
<sequence>MQFSAETKLPDDSTQSGPQRLVSRRHFLSSLSPLVLPVFLLSLPFAAQCRLPPAVTPLTPKDLAWSPSSPFAAQLNSSRLSSRGPAPAARRTSAEGTRSSAEDTRSVSPRFTLLPLFSAPPPAFLVSPTRVASSRWVRPAHARAGLSCLHFVSAAPRFACLSLSASATRASGSPQAPLELSASRRVSARLESLTLAASAAGSAASFAASSSAPSADPPEKGWRVFPDWLLGEWALRALLYASPCATTPSRPRPSSAAFGGTCGAFPAASLAPSASRDSQSPAAEGRDVESGGAEGDVWEARVLKSAAVETIQRGEAPGRCSRAAALREADLRVLRALRASLELPRDLASAASVSAPGLDSSASSNLPLVSPVPRRARLTPAQLSAVARVVAYLRLRLLPAGRVDLLGPPASRLAPAEARGAAEDDPGGGQALRAAEEDRTRQETEGESDKRREQLQGPSPAADAERLGPGTGAPSASSEALRAVPLHWRFTPATRRLVVEIALLPCLLVLRMSWTTTWGQALSRTDLERAARACLCSLPRHAAAELQDAGDLLRSLDEGDKLQLAAALAGGLRGRGTLSVRSLVADEGSDVEEEELKAWKVQKPAAAPCDVSEDVPCRLSGAAKNGKDAKTDEREDASRLKRGLCLLNQLLMRPPSQRAPPRRSVASVAVGEVYVHLTKPTSGSATVRRRSVLLPKRGALRLRTGAERHAFLQDFRLLQHVQKRFFEAGFDVGGGCSDHGVRGSETLTPAPLKAAEKERQQDGVGEAASVEACPVEGERGAARSQREGLQAGQSRLNGGSPHGAQDATQRGSASNGRSPLHCDAAGEANNSQTQEGRAGSSASYDDASAMNDGPRGTIDVRALENVFQQREKYIRSLLHGCSRGGRVRQSADSRGRAIPVVGVAVNAKLVGWTLPLPSTTRAAPATPAAYGCGGTLTDEGKDESAETREDEKARAIAAARLHWRVCRRLGSGVWTLERVLYVRSSRLVNFIMKREQKGVAHSKPEQPFSLARAGIPGRGTAE</sequence>
<reference evidence="2 3" key="1">
    <citation type="submission" date="2017-09" db="EMBL/GenBank/DDBJ databases">
        <title>Genome sequencing of Besnoitia besnoiti strain Bb-Ger1.</title>
        <authorList>
            <person name="Schares G."/>
            <person name="Venepally P."/>
            <person name="Lorenzi H.A."/>
        </authorList>
    </citation>
    <scope>NUCLEOTIDE SEQUENCE [LARGE SCALE GENOMIC DNA]</scope>
    <source>
        <strain evidence="2 3">Bb-Ger1</strain>
    </source>
</reference>
<evidence type="ECO:0000256" key="1">
    <source>
        <dbReference type="SAM" id="MobiDB-lite"/>
    </source>
</evidence>
<evidence type="ECO:0000313" key="3">
    <source>
        <dbReference type="Proteomes" id="UP000224006"/>
    </source>
</evidence>